<feature type="compositionally biased region" description="Acidic residues" evidence="5">
    <location>
        <begin position="146"/>
        <end position="155"/>
    </location>
</feature>
<keyword evidence="8" id="KW-1185">Reference proteome</keyword>
<keyword evidence="2 4" id="KW-0863">Zinc-finger</keyword>
<evidence type="ECO:0000256" key="4">
    <source>
        <dbReference type="PROSITE-ProRule" id="PRU00175"/>
    </source>
</evidence>
<dbReference type="PROSITE" id="PS50089">
    <property type="entry name" value="ZF_RING_2"/>
    <property type="match status" value="1"/>
</dbReference>
<dbReference type="AlphaFoldDB" id="A0AAV4LTU9"/>
<dbReference type="Gene3D" id="3.30.40.10">
    <property type="entry name" value="Zinc/RING finger domain, C3HC4 (zinc finger)"/>
    <property type="match status" value="1"/>
</dbReference>
<dbReference type="Proteomes" id="UP001497744">
    <property type="component" value="Unassembled WGS sequence"/>
</dbReference>
<name>A0AAV4LTU9_BABCB</name>
<dbReference type="PROSITE" id="PS00028">
    <property type="entry name" value="ZINC_FINGER_C2H2_1"/>
    <property type="match status" value="1"/>
</dbReference>
<dbReference type="PROSITE" id="PS00518">
    <property type="entry name" value="ZF_RING_1"/>
    <property type="match status" value="1"/>
</dbReference>
<comment type="caution">
    <text evidence="7">The sequence shown here is derived from an EMBL/GenBank/DDBJ whole genome shotgun (WGS) entry which is preliminary data.</text>
</comment>
<evidence type="ECO:0000313" key="7">
    <source>
        <dbReference type="EMBL" id="GIX63057.1"/>
    </source>
</evidence>
<keyword evidence="1" id="KW-0479">Metal-binding</keyword>
<dbReference type="InterPro" id="IPR017907">
    <property type="entry name" value="Znf_RING_CS"/>
</dbReference>
<evidence type="ECO:0000256" key="2">
    <source>
        <dbReference type="ARBA" id="ARBA00022771"/>
    </source>
</evidence>
<dbReference type="InterPro" id="IPR013083">
    <property type="entry name" value="Znf_RING/FYVE/PHD"/>
</dbReference>
<evidence type="ECO:0000313" key="8">
    <source>
        <dbReference type="Proteomes" id="UP001497744"/>
    </source>
</evidence>
<evidence type="ECO:0000256" key="3">
    <source>
        <dbReference type="ARBA" id="ARBA00022833"/>
    </source>
</evidence>
<dbReference type="GeneID" id="94194538"/>
<sequence length="190" mass="21435">MLEYQREECSTRRFKFAAGLFCRCGTPFVDRYRHEPCHHVFCRKCAFAKPSRDKCPVCKAKSETLALLHRNDTLHICTVTGCDRGFLNFQSLRAHAKLAHGIECDSVDEFYSQVGDAVVQFGDVQKISRDRVHFAARDAQATADTGESEDAVEETVEPKAKRVATGGDKPVQVMDPYEDRQLGDDLEDLM</sequence>
<accession>A0AAV4LTU9</accession>
<dbReference type="GO" id="GO:0008270">
    <property type="term" value="F:zinc ion binding"/>
    <property type="evidence" value="ECO:0007669"/>
    <property type="project" value="UniProtKB-KW"/>
</dbReference>
<organism evidence="7 8">
    <name type="scientific">Babesia caballi</name>
    <dbReference type="NCBI Taxonomy" id="5871"/>
    <lineage>
        <taxon>Eukaryota</taxon>
        <taxon>Sar</taxon>
        <taxon>Alveolata</taxon>
        <taxon>Apicomplexa</taxon>
        <taxon>Aconoidasida</taxon>
        <taxon>Piroplasmida</taxon>
        <taxon>Babesiidae</taxon>
        <taxon>Babesia</taxon>
    </lineage>
</organism>
<dbReference type="SUPFAM" id="SSF57850">
    <property type="entry name" value="RING/U-box"/>
    <property type="match status" value="1"/>
</dbReference>
<proteinExistence type="predicted"/>
<protein>
    <submittedName>
        <fullName evidence="7">Zinc finger protein, putative</fullName>
    </submittedName>
</protein>
<reference evidence="7 8" key="1">
    <citation type="submission" date="2021-06" db="EMBL/GenBank/DDBJ databases">
        <title>Genome sequence of Babesia caballi.</title>
        <authorList>
            <person name="Yamagishi J."/>
            <person name="Kidaka T."/>
            <person name="Ochi A."/>
        </authorList>
    </citation>
    <scope>NUCLEOTIDE SEQUENCE [LARGE SCALE GENOMIC DNA]</scope>
    <source>
        <strain evidence="7">USDA-D6B2</strain>
    </source>
</reference>
<evidence type="ECO:0000259" key="6">
    <source>
        <dbReference type="PROSITE" id="PS50089"/>
    </source>
</evidence>
<dbReference type="InterPro" id="IPR001841">
    <property type="entry name" value="Znf_RING"/>
</dbReference>
<dbReference type="EMBL" id="BPLF01000002">
    <property type="protein sequence ID" value="GIX63057.1"/>
    <property type="molecule type" value="Genomic_DNA"/>
</dbReference>
<dbReference type="InterPro" id="IPR013087">
    <property type="entry name" value="Znf_C2H2_type"/>
</dbReference>
<feature type="region of interest" description="Disordered" evidence="5">
    <location>
        <begin position="138"/>
        <end position="190"/>
    </location>
</feature>
<dbReference type="RefSeq" id="XP_067715126.1">
    <property type="nucleotide sequence ID" value="XM_067859025.1"/>
</dbReference>
<evidence type="ECO:0000256" key="1">
    <source>
        <dbReference type="ARBA" id="ARBA00022723"/>
    </source>
</evidence>
<feature type="domain" description="RING-type" evidence="6">
    <location>
        <begin position="24"/>
        <end position="59"/>
    </location>
</feature>
<gene>
    <name evidence="7" type="ORF">BcabD6B2_24920</name>
</gene>
<keyword evidence="3" id="KW-0862">Zinc</keyword>
<evidence type="ECO:0000256" key="5">
    <source>
        <dbReference type="SAM" id="MobiDB-lite"/>
    </source>
</evidence>